<evidence type="ECO:0000313" key="3">
    <source>
        <dbReference type="Proteomes" id="UP000712600"/>
    </source>
</evidence>
<dbReference type="AlphaFoldDB" id="A0A8S9MZ53"/>
<feature type="region of interest" description="Disordered" evidence="1">
    <location>
        <begin position="161"/>
        <end position="183"/>
    </location>
</feature>
<organism evidence="2 3">
    <name type="scientific">Brassica cretica</name>
    <name type="common">Mustard</name>
    <dbReference type="NCBI Taxonomy" id="69181"/>
    <lineage>
        <taxon>Eukaryota</taxon>
        <taxon>Viridiplantae</taxon>
        <taxon>Streptophyta</taxon>
        <taxon>Embryophyta</taxon>
        <taxon>Tracheophyta</taxon>
        <taxon>Spermatophyta</taxon>
        <taxon>Magnoliopsida</taxon>
        <taxon>eudicotyledons</taxon>
        <taxon>Gunneridae</taxon>
        <taxon>Pentapetalae</taxon>
        <taxon>rosids</taxon>
        <taxon>malvids</taxon>
        <taxon>Brassicales</taxon>
        <taxon>Brassicaceae</taxon>
        <taxon>Brassiceae</taxon>
        <taxon>Brassica</taxon>
    </lineage>
</organism>
<dbReference type="PRINTS" id="PR00364">
    <property type="entry name" value="DISEASERSIST"/>
</dbReference>
<dbReference type="Proteomes" id="UP000712600">
    <property type="component" value="Unassembled WGS sequence"/>
</dbReference>
<accession>A0A8S9MZ53</accession>
<dbReference type="SUPFAM" id="SSF52540">
    <property type="entry name" value="P-loop containing nucleoside triphosphate hydrolases"/>
    <property type="match status" value="1"/>
</dbReference>
<protein>
    <submittedName>
        <fullName evidence="2">Uncharacterized protein</fullName>
    </submittedName>
</protein>
<name>A0A8S9MZ53_BRACR</name>
<proteinExistence type="predicted"/>
<reference evidence="2" key="1">
    <citation type="submission" date="2019-12" db="EMBL/GenBank/DDBJ databases">
        <title>Genome sequencing and annotation of Brassica cretica.</title>
        <authorList>
            <person name="Studholme D.J."/>
            <person name="Sarris P."/>
        </authorList>
    </citation>
    <scope>NUCLEOTIDE SEQUENCE</scope>
    <source>
        <strain evidence="2">PFS-109/04</strain>
        <tissue evidence="2">Leaf</tissue>
    </source>
</reference>
<dbReference type="EMBL" id="QGKX02002183">
    <property type="protein sequence ID" value="KAF3488436.1"/>
    <property type="molecule type" value="Genomic_DNA"/>
</dbReference>
<sequence>MEHSDGWKQVGMIWKEIALFPLKRRDDPSIIGSFLAYSSLEQLIKRRLKRRSSLLCSFLLHLNLRLKKYLIVFDDVRKEDKWNEELQDHEEKLKEDERWGSIFEMDSLKSVWDIYEAARKENEEDDDTKCIDELMNKSRGLPLAIRLMATLLPVFLDTESTAHDGSANETTSEENRTTPPLQT</sequence>
<evidence type="ECO:0000256" key="1">
    <source>
        <dbReference type="SAM" id="MobiDB-lite"/>
    </source>
</evidence>
<evidence type="ECO:0000313" key="2">
    <source>
        <dbReference type="EMBL" id="KAF3488436.1"/>
    </source>
</evidence>
<comment type="caution">
    <text evidence="2">The sequence shown here is derived from an EMBL/GenBank/DDBJ whole genome shotgun (WGS) entry which is preliminary data.</text>
</comment>
<dbReference type="InterPro" id="IPR027417">
    <property type="entry name" value="P-loop_NTPase"/>
</dbReference>
<gene>
    <name evidence="2" type="ORF">F2Q69_00055378</name>
</gene>